<comment type="pathway">
    <text evidence="1">Amino-acid biosynthesis; L-asparagine biosynthesis; L-asparagine from L-aspartate (L-Gln route): step 1/1.</text>
</comment>
<evidence type="ECO:0000256" key="2">
    <source>
        <dbReference type="ARBA" id="ARBA00005752"/>
    </source>
</evidence>
<dbReference type="SUPFAM" id="SSF52402">
    <property type="entry name" value="Adenine nucleotide alpha hydrolases-like"/>
    <property type="match status" value="1"/>
</dbReference>
<dbReference type="Pfam" id="PF13522">
    <property type="entry name" value="GATase_6"/>
    <property type="match status" value="1"/>
</dbReference>
<evidence type="ECO:0000256" key="3">
    <source>
        <dbReference type="ARBA" id="ARBA00012737"/>
    </source>
</evidence>
<evidence type="ECO:0000256" key="1">
    <source>
        <dbReference type="ARBA" id="ARBA00005187"/>
    </source>
</evidence>
<dbReference type="NCBIfam" id="TIGR01536">
    <property type="entry name" value="asn_synth_AEB"/>
    <property type="match status" value="1"/>
</dbReference>
<dbReference type="PANTHER" id="PTHR43284">
    <property type="entry name" value="ASPARAGINE SYNTHETASE (GLUTAMINE-HYDROLYZING)"/>
    <property type="match status" value="1"/>
</dbReference>
<dbReference type="AlphaFoldDB" id="A0A5C6X5F8"/>
<feature type="region of interest" description="Disordered" evidence="11">
    <location>
        <begin position="451"/>
        <end position="471"/>
    </location>
</feature>
<dbReference type="InterPro" id="IPR029055">
    <property type="entry name" value="Ntn_hydrolases_N"/>
</dbReference>
<dbReference type="EC" id="6.3.5.4" evidence="3"/>
<accession>A0A5C6X5F8</accession>
<dbReference type="PANTHER" id="PTHR43284:SF1">
    <property type="entry name" value="ASPARAGINE SYNTHETASE"/>
    <property type="match status" value="1"/>
</dbReference>
<evidence type="ECO:0000313" key="13">
    <source>
        <dbReference type="EMBL" id="TXD34851.1"/>
    </source>
</evidence>
<feature type="compositionally biased region" description="Low complexity" evidence="11">
    <location>
        <begin position="454"/>
        <end position="468"/>
    </location>
</feature>
<evidence type="ECO:0000256" key="6">
    <source>
        <dbReference type="ARBA" id="ARBA00022962"/>
    </source>
</evidence>
<reference evidence="13 14" key="1">
    <citation type="submission" date="2019-08" db="EMBL/GenBank/DDBJ databases">
        <title>Bradymonadales sp. TMQ2.</title>
        <authorList>
            <person name="Liang Q."/>
        </authorList>
    </citation>
    <scope>NUCLEOTIDE SEQUENCE [LARGE SCALE GENOMIC DNA]</scope>
    <source>
        <strain evidence="13 14">TMQ2</strain>
    </source>
</reference>
<evidence type="ECO:0000256" key="8">
    <source>
        <dbReference type="PIRSR" id="PIRSR001589-1"/>
    </source>
</evidence>
<feature type="site" description="Important for beta-aspartyl-AMP intermediate formation" evidence="10">
    <location>
        <position position="377"/>
    </location>
</feature>
<protein>
    <recommendedName>
        <fullName evidence="3">asparagine synthase (glutamine-hydrolyzing)</fullName>
        <ecNumber evidence="3">6.3.5.4</ecNumber>
    </recommendedName>
</protein>
<dbReference type="Gene3D" id="3.40.50.620">
    <property type="entry name" value="HUPs"/>
    <property type="match status" value="2"/>
</dbReference>
<dbReference type="GO" id="GO:0006529">
    <property type="term" value="P:asparagine biosynthetic process"/>
    <property type="evidence" value="ECO:0007669"/>
    <property type="project" value="UniProtKB-KW"/>
</dbReference>
<keyword evidence="8" id="KW-0061">Asparagine biosynthesis</keyword>
<keyword evidence="13" id="KW-0436">Ligase</keyword>
<keyword evidence="4 9" id="KW-0547">Nucleotide-binding</keyword>
<feature type="domain" description="Glutamine amidotransferase type-2" evidence="12">
    <location>
        <begin position="2"/>
        <end position="218"/>
    </location>
</feature>
<dbReference type="Gene3D" id="3.60.20.10">
    <property type="entry name" value="Glutamine Phosphoribosylpyrophosphate, subunit 1, domain 1"/>
    <property type="match status" value="1"/>
</dbReference>
<dbReference type="GO" id="GO:0005524">
    <property type="term" value="F:ATP binding"/>
    <property type="evidence" value="ECO:0007669"/>
    <property type="project" value="UniProtKB-KW"/>
</dbReference>
<dbReference type="RefSeq" id="WP_146974802.1">
    <property type="nucleotide sequence ID" value="NZ_VOSL01000053.1"/>
</dbReference>
<evidence type="ECO:0000313" key="14">
    <source>
        <dbReference type="Proteomes" id="UP000321046"/>
    </source>
</evidence>
<keyword evidence="5 9" id="KW-0067">ATP-binding</keyword>
<evidence type="ECO:0000256" key="10">
    <source>
        <dbReference type="PIRSR" id="PIRSR001589-3"/>
    </source>
</evidence>
<dbReference type="Proteomes" id="UP000321046">
    <property type="component" value="Unassembled WGS sequence"/>
</dbReference>
<proteinExistence type="inferred from homology"/>
<evidence type="ECO:0000256" key="11">
    <source>
        <dbReference type="SAM" id="MobiDB-lite"/>
    </source>
</evidence>
<comment type="caution">
    <text evidence="13">The sequence shown here is derived from an EMBL/GenBank/DDBJ whole genome shotgun (WGS) entry which is preliminary data.</text>
</comment>
<comment type="catalytic activity">
    <reaction evidence="7">
        <text>L-aspartate + L-glutamine + ATP + H2O = L-asparagine + L-glutamate + AMP + diphosphate + H(+)</text>
        <dbReference type="Rhea" id="RHEA:12228"/>
        <dbReference type="ChEBI" id="CHEBI:15377"/>
        <dbReference type="ChEBI" id="CHEBI:15378"/>
        <dbReference type="ChEBI" id="CHEBI:29985"/>
        <dbReference type="ChEBI" id="CHEBI:29991"/>
        <dbReference type="ChEBI" id="CHEBI:30616"/>
        <dbReference type="ChEBI" id="CHEBI:33019"/>
        <dbReference type="ChEBI" id="CHEBI:58048"/>
        <dbReference type="ChEBI" id="CHEBI:58359"/>
        <dbReference type="ChEBI" id="CHEBI:456215"/>
        <dbReference type="EC" id="6.3.5.4"/>
    </reaction>
</comment>
<feature type="binding site" evidence="9">
    <location>
        <position position="104"/>
    </location>
    <ligand>
        <name>L-glutamine</name>
        <dbReference type="ChEBI" id="CHEBI:58359"/>
    </ligand>
</feature>
<dbReference type="Pfam" id="PF00733">
    <property type="entry name" value="Asn_synthase"/>
    <property type="match status" value="1"/>
</dbReference>
<organism evidence="13 14">
    <name type="scientific">Lujinxingia vulgaris</name>
    <dbReference type="NCBI Taxonomy" id="2600176"/>
    <lineage>
        <taxon>Bacteria</taxon>
        <taxon>Deltaproteobacteria</taxon>
        <taxon>Bradymonadales</taxon>
        <taxon>Lujinxingiaceae</taxon>
        <taxon>Lujinxingia</taxon>
    </lineage>
</organism>
<dbReference type="GO" id="GO:0005829">
    <property type="term" value="C:cytosol"/>
    <property type="evidence" value="ECO:0007669"/>
    <property type="project" value="TreeGrafter"/>
</dbReference>
<dbReference type="InterPro" id="IPR051786">
    <property type="entry name" value="ASN_synthetase/amidase"/>
</dbReference>
<gene>
    <name evidence="13" type="primary">asnB</name>
    <name evidence="13" type="ORF">FRC96_12385</name>
</gene>
<keyword evidence="8" id="KW-0028">Amino-acid biosynthesis</keyword>
<dbReference type="InterPro" id="IPR033738">
    <property type="entry name" value="AsnB_N"/>
</dbReference>
<dbReference type="OrthoDB" id="9763290at2"/>
<dbReference type="SUPFAM" id="SSF56235">
    <property type="entry name" value="N-terminal nucleophile aminohydrolases (Ntn hydrolases)"/>
    <property type="match status" value="1"/>
</dbReference>
<sequence>MCGLAGFWDRRCVRFEPAIFAMTNALRHRGPDGAGYWFDGRHGLALGHRRLAILDCSDRGRQPMFSADGRWALVYNGEVYNFAELKARVLEVTRGSYPFVGGSDTEVILGAVQTFGLEESLRQMVGMFAMALWDRERAELHLVRDRVGIKPLYWAWHGQVLLFGSELKALRGYPGFDPQIDRRALAGFLGRSAVGGAHTIYEGVYKVRPGAMLTIRDPGNARVEEHRWWRAEEVVALGVRSPFMGDEEQATDELERELRRAVGQRMVADVPLGAFLSGGIDSTTVVALMQAQSGRPIQTFSIGNARARYNEADDAARVARFLGTEHTSLIVEPADALAVIDRLPTLYDEPFADASQIPTFLVSELARQKVTVALSGDGGDEVFGGYNRHVWGPPIWEGISRVPAPLREQVGRALLWLSPGQWEALFASLGEGALSPGIKARRLLEGLRERVPGATSTTSSPASSSAEPPFTPGRLRLIGDKLHKLAELLDTPDAEDLYRRLLANWPAGHQAVRDLQEPPRTWSWEQEPQVASLAERWMFRDLVGYLPDDILTKVDRASMGVSLEARVPLLDHRVVAFAWRLPSGMKVRGREGKHILRRVLYRYVPRALVERPKMGFGVPLDAWLRAELRPWAEELLRPERLEREGFLHPEPVRAIWREHLSGRRSRAYELWNVLMFQAWLERQHPTRSRRAAGHPPGLMRQDAPSMVGRR</sequence>
<dbReference type="EMBL" id="VOSL01000053">
    <property type="protein sequence ID" value="TXD34851.1"/>
    <property type="molecule type" value="Genomic_DNA"/>
</dbReference>
<evidence type="ECO:0000256" key="4">
    <source>
        <dbReference type="ARBA" id="ARBA00022741"/>
    </source>
</evidence>
<dbReference type="CDD" id="cd00712">
    <property type="entry name" value="AsnB"/>
    <property type="match status" value="1"/>
</dbReference>
<keyword evidence="6 8" id="KW-0315">Glutamine amidotransferase</keyword>
<dbReference type="GO" id="GO:0004066">
    <property type="term" value="F:asparagine synthase (glutamine-hydrolyzing) activity"/>
    <property type="evidence" value="ECO:0007669"/>
    <property type="project" value="UniProtKB-EC"/>
</dbReference>
<feature type="region of interest" description="Disordered" evidence="11">
    <location>
        <begin position="686"/>
        <end position="710"/>
    </location>
</feature>
<dbReference type="InterPro" id="IPR017932">
    <property type="entry name" value="GATase_2_dom"/>
</dbReference>
<dbReference type="InterPro" id="IPR006426">
    <property type="entry name" value="Asn_synth_AEB"/>
</dbReference>
<dbReference type="InterPro" id="IPR001962">
    <property type="entry name" value="Asn_synthase"/>
</dbReference>
<dbReference type="InterPro" id="IPR014729">
    <property type="entry name" value="Rossmann-like_a/b/a_fold"/>
</dbReference>
<comment type="similarity">
    <text evidence="2">Belongs to the asparagine synthetase family.</text>
</comment>
<feature type="active site" description="For GATase activity" evidence="8">
    <location>
        <position position="2"/>
    </location>
</feature>
<name>A0A5C6X5F8_9DELT</name>
<dbReference type="PROSITE" id="PS51278">
    <property type="entry name" value="GATASE_TYPE_2"/>
    <property type="match status" value="1"/>
</dbReference>
<dbReference type="PIRSF" id="PIRSF001589">
    <property type="entry name" value="Asn_synthetase_glu-h"/>
    <property type="match status" value="1"/>
</dbReference>
<evidence type="ECO:0000259" key="12">
    <source>
        <dbReference type="PROSITE" id="PS51278"/>
    </source>
</evidence>
<evidence type="ECO:0000256" key="5">
    <source>
        <dbReference type="ARBA" id="ARBA00022840"/>
    </source>
</evidence>
<feature type="binding site" evidence="9">
    <location>
        <position position="302"/>
    </location>
    <ligand>
        <name>ATP</name>
        <dbReference type="ChEBI" id="CHEBI:30616"/>
    </ligand>
</feature>
<dbReference type="CDD" id="cd01991">
    <property type="entry name" value="Asn_synthase_B_C"/>
    <property type="match status" value="1"/>
</dbReference>
<feature type="binding site" evidence="9">
    <location>
        <begin position="375"/>
        <end position="376"/>
    </location>
    <ligand>
        <name>ATP</name>
        <dbReference type="ChEBI" id="CHEBI:30616"/>
    </ligand>
</feature>
<evidence type="ECO:0000256" key="9">
    <source>
        <dbReference type="PIRSR" id="PIRSR001589-2"/>
    </source>
</evidence>
<evidence type="ECO:0000256" key="7">
    <source>
        <dbReference type="ARBA" id="ARBA00048741"/>
    </source>
</evidence>